<protein>
    <recommendedName>
        <fullName evidence="5">Syntenin-1</fullName>
    </recommendedName>
</protein>
<dbReference type="EMBL" id="CAJHNH020000251">
    <property type="protein sequence ID" value="CAG5116416.1"/>
    <property type="molecule type" value="Genomic_DNA"/>
</dbReference>
<feature type="compositionally biased region" description="Basic and acidic residues" evidence="2">
    <location>
        <begin position="437"/>
        <end position="448"/>
    </location>
</feature>
<evidence type="ECO:0000313" key="4">
    <source>
        <dbReference type="Proteomes" id="UP000678393"/>
    </source>
</evidence>
<evidence type="ECO:0008006" key="5">
    <source>
        <dbReference type="Google" id="ProtNLM"/>
    </source>
</evidence>
<accession>A0A8S3YPZ1</accession>
<dbReference type="GO" id="GO:0005737">
    <property type="term" value="C:cytoplasm"/>
    <property type="evidence" value="ECO:0007669"/>
    <property type="project" value="TreeGrafter"/>
</dbReference>
<keyword evidence="1" id="KW-0677">Repeat</keyword>
<dbReference type="SUPFAM" id="SSF50156">
    <property type="entry name" value="PDZ domain-like"/>
    <property type="match status" value="1"/>
</dbReference>
<dbReference type="AlphaFoldDB" id="A0A8S3YPZ1"/>
<keyword evidence="4" id="KW-1185">Reference proteome</keyword>
<dbReference type="InterPro" id="IPR036034">
    <property type="entry name" value="PDZ_sf"/>
</dbReference>
<evidence type="ECO:0000256" key="2">
    <source>
        <dbReference type="SAM" id="MobiDB-lite"/>
    </source>
</evidence>
<feature type="compositionally biased region" description="Pro residues" evidence="2">
    <location>
        <begin position="463"/>
        <end position="472"/>
    </location>
</feature>
<evidence type="ECO:0000313" key="3">
    <source>
        <dbReference type="EMBL" id="CAG5116416.1"/>
    </source>
</evidence>
<feature type="compositionally biased region" description="Low complexity" evidence="2">
    <location>
        <begin position="473"/>
        <end position="482"/>
    </location>
</feature>
<reference evidence="3" key="1">
    <citation type="submission" date="2021-04" db="EMBL/GenBank/DDBJ databases">
        <authorList>
            <consortium name="Molecular Ecology Group"/>
        </authorList>
    </citation>
    <scope>NUCLEOTIDE SEQUENCE</scope>
</reference>
<dbReference type="PANTHER" id="PTHR12345">
    <property type="entry name" value="SYNTENIN RELATED"/>
    <property type="match status" value="1"/>
</dbReference>
<feature type="region of interest" description="Disordered" evidence="2">
    <location>
        <begin position="214"/>
        <end position="242"/>
    </location>
</feature>
<dbReference type="OrthoDB" id="6126662at2759"/>
<dbReference type="PANTHER" id="PTHR12345:SF11">
    <property type="entry name" value="FI13065P"/>
    <property type="match status" value="1"/>
</dbReference>
<gene>
    <name evidence="3" type="ORF">CUNI_LOCUS1974</name>
</gene>
<comment type="caution">
    <text evidence="3">The sequence shown here is derived from an EMBL/GenBank/DDBJ whole genome shotgun (WGS) entry which is preliminary data.</text>
</comment>
<organism evidence="3 4">
    <name type="scientific">Candidula unifasciata</name>
    <dbReference type="NCBI Taxonomy" id="100452"/>
    <lineage>
        <taxon>Eukaryota</taxon>
        <taxon>Metazoa</taxon>
        <taxon>Spiralia</taxon>
        <taxon>Lophotrochozoa</taxon>
        <taxon>Mollusca</taxon>
        <taxon>Gastropoda</taxon>
        <taxon>Heterobranchia</taxon>
        <taxon>Euthyneura</taxon>
        <taxon>Panpulmonata</taxon>
        <taxon>Eupulmonata</taxon>
        <taxon>Stylommatophora</taxon>
        <taxon>Helicina</taxon>
        <taxon>Helicoidea</taxon>
        <taxon>Geomitridae</taxon>
        <taxon>Candidula</taxon>
    </lineage>
</organism>
<feature type="region of interest" description="Disordered" evidence="2">
    <location>
        <begin position="423"/>
        <end position="498"/>
    </location>
</feature>
<dbReference type="InterPro" id="IPR051230">
    <property type="entry name" value="APP-Binding"/>
</dbReference>
<feature type="compositionally biased region" description="Polar residues" evidence="2">
    <location>
        <begin position="227"/>
        <end position="242"/>
    </location>
</feature>
<proteinExistence type="predicted"/>
<feature type="compositionally biased region" description="Low complexity" evidence="2">
    <location>
        <begin position="489"/>
        <end position="498"/>
    </location>
</feature>
<evidence type="ECO:0000256" key="1">
    <source>
        <dbReference type="ARBA" id="ARBA00022737"/>
    </source>
</evidence>
<sequence>MGNSNPPSFCIVCPDRVIELVASSRVQMVEWVNEVEASLVRLGILKVSLILLGLTDGSNDSDFVSPQVIAELLLQRGISKNRQNSLILDSEKCQSTGDTWPEPCTEIYIDMSRSHMDHNMEVCDSLSPSIPPHLIASSTFELSQISASSDTSASVDNVCAVYTSPQSPESLDITIRSEEAVENTYSLFPCQQETPWEIIDSNDLAVAVVQQTQKPVALPRKTKPKTSSHVSSKTASAADENTNVTVSDSSCAWPTVEVYNNRQNFPPGEEMYNNVHNMPPPEEEMYNNVHELPPAGEEMYNNLHTLPPPGEEMYNNLHTLPPAGEEMYNNLHTLPPPGEEIYNNVHNLPPAGEEMYNNLPHTTDTYRNLHADDNCKNSVSLSAGTSILADIGMGGHEGGGCGDVYTNHKHSIEYCNMLNAEGDDSRGASPSQLPSAKDNHSETSKDENENFYGLVFDTGPPLTRAPPIPPLPSGHYSHSSSPPKDHRAASSSAKNPAASSLVQSAFHAASSNKCASLPSETTPPLLLPRKTNSFHASLPSSCTTNTESRDVLHKGSNLYNTLSVDDQPPALPSRSSQSFFIKRPQITGMSSSKITSSESSNKQAGNVSRLSRTMLLDRAHSLHTVVSLKQTQADILQTEISLPNVTLTITQKAGHGIALVDWNSFSCVVGWNQKDFPSLHGKLHLGDLVFSVNGSRVTSADTAQKLLKQAPSSNIELMLHRMPYAQVFAIHRSAEGQSLGIKRNGGTGEIIYVDPNGLAAQHGLTPYAQSVCGTGRCNWFLVEINNRPLSLFFKDDEIDHRLSAVGREISLVVQPSDFIYEIRRRFKKLRNYKQFITQ</sequence>
<dbReference type="GO" id="GO:0005886">
    <property type="term" value="C:plasma membrane"/>
    <property type="evidence" value="ECO:0007669"/>
    <property type="project" value="TreeGrafter"/>
</dbReference>
<dbReference type="Proteomes" id="UP000678393">
    <property type="component" value="Unassembled WGS sequence"/>
</dbReference>
<name>A0A8S3YPZ1_9EUPU</name>